<evidence type="ECO:0000313" key="3">
    <source>
        <dbReference type="Proteomes" id="UP000272942"/>
    </source>
</evidence>
<gene>
    <name evidence="2" type="ORF">ECPE_LOCUS6374</name>
</gene>
<dbReference type="EMBL" id="UZAN01043372">
    <property type="protein sequence ID" value="VDP78215.1"/>
    <property type="molecule type" value="Genomic_DNA"/>
</dbReference>
<dbReference type="OrthoDB" id="6284622at2759"/>
<protein>
    <submittedName>
        <fullName evidence="4">Ovate family protein</fullName>
    </submittedName>
</protein>
<reference evidence="4" key="1">
    <citation type="submission" date="2016-06" db="UniProtKB">
        <authorList>
            <consortium name="WormBaseParasite"/>
        </authorList>
    </citation>
    <scope>IDENTIFICATION</scope>
</reference>
<evidence type="ECO:0000313" key="4">
    <source>
        <dbReference type="WBParaSite" id="ECPE_0000638701-mRNA-1"/>
    </source>
</evidence>
<proteinExistence type="predicted"/>
<dbReference type="Proteomes" id="UP000272942">
    <property type="component" value="Unassembled WGS sequence"/>
</dbReference>
<reference evidence="2 3" key="2">
    <citation type="submission" date="2018-11" db="EMBL/GenBank/DDBJ databases">
        <authorList>
            <consortium name="Pathogen Informatics"/>
        </authorList>
    </citation>
    <scope>NUCLEOTIDE SEQUENCE [LARGE SCALE GENOMIC DNA]</scope>
    <source>
        <strain evidence="2 3">Egypt</strain>
    </source>
</reference>
<evidence type="ECO:0000313" key="2">
    <source>
        <dbReference type="EMBL" id="VDP78215.1"/>
    </source>
</evidence>
<organism evidence="4">
    <name type="scientific">Echinostoma caproni</name>
    <dbReference type="NCBI Taxonomy" id="27848"/>
    <lineage>
        <taxon>Eukaryota</taxon>
        <taxon>Metazoa</taxon>
        <taxon>Spiralia</taxon>
        <taxon>Lophotrochozoa</taxon>
        <taxon>Platyhelminthes</taxon>
        <taxon>Trematoda</taxon>
        <taxon>Digenea</taxon>
        <taxon>Plagiorchiida</taxon>
        <taxon>Echinostomata</taxon>
        <taxon>Echinostomatoidea</taxon>
        <taxon>Echinostomatidae</taxon>
        <taxon>Echinostoma</taxon>
    </lineage>
</organism>
<feature type="compositionally biased region" description="Low complexity" evidence="1">
    <location>
        <begin position="77"/>
        <end position="89"/>
    </location>
</feature>
<sequence length="188" mass="21672">MGEKKLQFQDNFEIMMKRGSSFIQNMDNKRREFVDHLEYISHDIVRSFMRIFGADGRLRSWFSNRRHALTDSEDHSSMSSPGSTDSQSSDSKDRERRWTISGMDDCPTNKLSRKRNASVAMLNEFDYHHPDDRTVSTSGSTADLTIEDEDAVASDPGLNSYNRPMRTRRSLNSYRSPVLSSKLRKFSA</sequence>
<evidence type="ECO:0000256" key="1">
    <source>
        <dbReference type="SAM" id="MobiDB-lite"/>
    </source>
</evidence>
<feature type="region of interest" description="Disordered" evidence="1">
    <location>
        <begin position="70"/>
        <end position="112"/>
    </location>
</feature>
<keyword evidence="3" id="KW-1185">Reference proteome</keyword>
<dbReference type="WBParaSite" id="ECPE_0000638701-mRNA-1">
    <property type="protein sequence ID" value="ECPE_0000638701-mRNA-1"/>
    <property type="gene ID" value="ECPE_0000638701"/>
</dbReference>
<name>A0A183AHD9_9TREM</name>
<feature type="compositionally biased region" description="Polar residues" evidence="1">
    <location>
        <begin position="170"/>
        <end position="179"/>
    </location>
</feature>
<accession>A0A183AHD9</accession>
<dbReference type="AlphaFoldDB" id="A0A183AHD9"/>
<feature type="region of interest" description="Disordered" evidence="1">
    <location>
        <begin position="128"/>
        <end position="188"/>
    </location>
</feature>